<dbReference type="Pfam" id="PF09011">
    <property type="entry name" value="HMG_box_2"/>
    <property type="match status" value="1"/>
</dbReference>
<dbReference type="FunFam" id="1.10.30.10:FF:000018">
    <property type="entry name" value="High mobility group protein B2"/>
    <property type="match status" value="1"/>
</dbReference>
<evidence type="ECO:0000313" key="5">
    <source>
        <dbReference type="Ensembl" id="ENSPTRP00000087091.1"/>
    </source>
</evidence>
<feature type="compositionally biased region" description="Acidic residues" evidence="3">
    <location>
        <begin position="156"/>
        <end position="177"/>
    </location>
</feature>
<evidence type="ECO:0000259" key="4">
    <source>
        <dbReference type="PROSITE" id="PS50118"/>
    </source>
</evidence>
<dbReference type="AlphaFoldDB" id="A0A2I3TD14"/>
<dbReference type="GO" id="GO:0005634">
    <property type="term" value="C:nucleus"/>
    <property type="evidence" value="ECO:0000318"/>
    <property type="project" value="GO_Central"/>
</dbReference>
<dbReference type="PANTHER" id="PTHR48112">
    <property type="entry name" value="HIGH MOBILITY GROUP PROTEIN DSP1"/>
    <property type="match status" value="1"/>
</dbReference>
<keyword evidence="2" id="KW-0539">Nucleus</keyword>
<dbReference type="Bgee" id="ENSPTRG00000049874">
    <property type="expression patterns" value="Expressed in bone marrow and 5 other cell types or tissues"/>
</dbReference>
<reference evidence="5" key="3">
    <citation type="submission" date="2025-09" db="UniProtKB">
        <authorList>
            <consortium name="Ensembl"/>
        </authorList>
    </citation>
    <scope>IDENTIFICATION</scope>
</reference>
<sequence>MGKGHPNKPRSKMSSYALFAQNCQEEHKKKHPDSSVNFVEFSKKCLERRKTTSAKEKKGKKGKKKDRNAPRRPPSAFFLFCSEHRPKIKSGHPGLFVVETAKKLGEMWSGQSAKDKQPYEQKAVKLEERYEKGIAAYRAKGKSEAGKKGSKKNKPEDEEEEEEKEDEDEEEEGEDEE</sequence>
<dbReference type="Proteomes" id="UP000002277">
    <property type="component" value="Chromosome 19"/>
</dbReference>
<protein>
    <recommendedName>
        <fullName evidence="4">HMG box domain-containing protein</fullName>
    </recommendedName>
</protein>
<dbReference type="InterPro" id="IPR036910">
    <property type="entry name" value="HMG_box_dom_sf"/>
</dbReference>
<feature type="domain" description="HMG box" evidence="4">
    <location>
        <begin position="70"/>
        <end position="138"/>
    </location>
</feature>
<dbReference type="Pfam" id="PF00505">
    <property type="entry name" value="HMG_box"/>
    <property type="match status" value="1"/>
</dbReference>
<dbReference type="Ensembl" id="ENSPTRT00000094755.1">
    <property type="protein sequence ID" value="ENSPTRP00000087091.1"/>
    <property type="gene ID" value="ENSPTRG00000049874.1"/>
</dbReference>
<dbReference type="InterPro" id="IPR009071">
    <property type="entry name" value="HMG_box_dom"/>
</dbReference>
<dbReference type="SMART" id="SM00398">
    <property type="entry name" value="HMG"/>
    <property type="match status" value="2"/>
</dbReference>
<evidence type="ECO:0000256" key="2">
    <source>
        <dbReference type="PROSITE-ProRule" id="PRU00267"/>
    </source>
</evidence>
<dbReference type="PRINTS" id="PR00886">
    <property type="entry name" value="HIGHMOBLTY12"/>
</dbReference>
<feature type="region of interest" description="Disordered" evidence="3">
    <location>
        <begin position="137"/>
        <end position="177"/>
    </location>
</feature>
<dbReference type="PANTHER" id="PTHR48112:SF21">
    <property type="entry name" value="HMG BOX DOMAIN-CONTAINING PROTEIN"/>
    <property type="match status" value="1"/>
</dbReference>
<evidence type="ECO:0000256" key="3">
    <source>
        <dbReference type="SAM" id="MobiDB-lite"/>
    </source>
</evidence>
<evidence type="ECO:0000313" key="6">
    <source>
        <dbReference type="Proteomes" id="UP000002277"/>
    </source>
</evidence>
<dbReference type="InParanoid" id="A0A2I3TD14"/>
<dbReference type="OMA" id="PLSAYMH"/>
<feature type="DNA-binding region" description="HMG box" evidence="2">
    <location>
        <begin position="70"/>
        <end position="138"/>
    </location>
</feature>
<evidence type="ECO:0000256" key="1">
    <source>
        <dbReference type="ARBA" id="ARBA00023125"/>
    </source>
</evidence>
<feature type="region of interest" description="Disordered" evidence="3">
    <location>
        <begin position="49"/>
        <end position="76"/>
    </location>
</feature>
<dbReference type="GO" id="GO:0003677">
    <property type="term" value="F:DNA binding"/>
    <property type="evidence" value="ECO:0007669"/>
    <property type="project" value="UniProtKB-UniRule"/>
</dbReference>
<dbReference type="EMBL" id="AACZ04013997">
    <property type="status" value="NOT_ANNOTATED_CDS"/>
    <property type="molecule type" value="Genomic_DNA"/>
</dbReference>
<dbReference type="CDD" id="cd21979">
    <property type="entry name" value="HMG-box_HMGB_rpt2"/>
    <property type="match status" value="1"/>
</dbReference>
<dbReference type="Gene3D" id="1.10.30.10">
    <property type="entry name" value="High mobility group box domain"/>
    <property type="match status" value="2"/>
</dbReference>
<reference evidence="5 6" key="1">
    <citation type="journal article" date="2005" name="Nature">
        <title>Initial sequence of the chimpanzee genome and comparison with the human genome.</title>
        <authorList>
            <consortium name="Chimpanzee sequencing and analysis consortium"/>
        </authorList>
    </citation>
    <scope>NUCLEOTIDE SEQUENCE [LARGE SCALE GENOMIC DNA]</scope>
</reference>
<feature type="compositionally biased region" description="Basic residues" evidence="3">
    <location>
        <begin position="57"/>
        <end position="66"/>
    </location>
</feature>
<name>A0A2I3TD14_PANTR</name>
<reference evidence="5" key="2">
    <citation type="submission" date="2025-08" db="UniProtKB">
        <authorList>
            <consortium name="Ensembl"/>
        </authorList>
    </citation>
    <scope>IDENTIFICATION</scope>
</reference>
<dbReference type="GeneTree" id="ENSGT00940000154466"/>
<accession>A0A2I3TD14</accession>
<dbReference type="InterPro" id="IPR050342">
    <property type="entry name" value="HMGB"/>
</dbReference>
<keyword evidence="1 2" id="KW-0238">DNA-binding</keyword>
<dbReference type="PROSITE" id="PS50118">
    <property type="entry name" value="HMG_BOX_2"/>
    <property type="match status" value="1"/>
</dbReference>
<keyword evidence="6" id="KW-1185">Reference proteome</keyword>
<dbReference type="SUPFAM" id="SSF47095">
    <property type="entry name" value="HMG-box"/>
    <property type="match status" value="2"/>
</dbReference>
<proteinExistence type="predicted"/>
<dbReference type="GO" id="GO:0006338">
    <property type="term" value="P:chromatin remodeling"/>
    <property type="evidence" value="ECO:0000318"/>
    <property type="project" value="GO_Central"/>
</dbReference>
<organism evidence="5 6">
    <name type="scientific">Pan troglodytes</name>
    <name type="common">Chimpanzee</name>
    <dbReference type="NCBI Taxonomy" id="9598"/>
    <lineage>
        <taxon>Eukaryota</taxon>
        <taxon>Metazoa</taxon>
        <taxon>Chordata</taxon>
        <taxon>Craniata</taxon>
        <taxon>Vertebrata</taxon>
        <taxon>Euteleostomi</taxon>
        <taxon>Mammalia</taxon>
        <taxon>Eutheria</taxon>
        <taxon>Euarchontoglires</taxon>
        <taxon>Primates</taxon>
        <taxon>Haplorrhini</taxon>
        <taxon>Catarrhini</taxon>
        <taxon>Hominidae</taxon>
        <taxon>Pan</taxon>
    </lineage>
</organism>